<proteinExistence type="predicted"/>
<dbReference type="RefSeq" id="WP_207250967.1">
    <property type="nucleotide sequence ID" value="NZ_JAFMPM010000006.1"/>
</dbReference>
<evidence type="ECO:0000313" key="3">
    <source>
        <dbReference type="Proteomes" id="UP000664466"/>
    </source>
</evidence>
<name>A0A8B0SJX4_9GAMM</name>
<protein>
    <submittedName>
        <fullName evidence="2">Uncharacterized protein</fullName>
    </submittedName>
</protein>
<reference evidence="2" key="2">
    <citation type="submission" date="2021-04" db="EMBL/GenBank/DDBJ databases">
        <title>Complete Genome and methylome analysis of Thiothrix fructosivorans ATCC 49748.</title>
        <authorList>
            <person name="Fomenkov A."/>
            <person name="Sun L."/>
            <person name="Vincze T."/>
            <person name="Grabovich M.Y."/>
            <person name="Roberts R.J."/>
        </authorList>
    </citation>
    <scope>NUCLEOTIDE SEQUENCE</scope>
    <source>
        <strain evidence="2">ATCC 49748</strain>
    </source>
</reference>
<organism evidence="2">
    <name type="scientific">Thiothrix fructosivorans</name>
    <dbReference type="NCBI Taxonomy" id="111770"/>
    <lineage>
        <taxon>Bacteria</taxon>
        <taxon>Pseudomonadati</taxon>
        <taxon>Pseudomonadota</taxon>
        <taxon>Gammaproteobacteria</taxon>
        <taxon>Thiotrichales</taxon>
        <taxon>Thiotrichaceae</taxon>
        <taxon>Thiothrix</taxon>
    </lineage>
</organism>
<dbReference type="Proteomes" id="UP000664466">
    <property type="component" value="Unassembled WGS sequence"/>
</dbReference>
<gene>
    <name evidence="2" type="ORF">J1836_002795</name>
    <name evidence="1" type="ORF">J1836_10030</name>
</gene>
<sequence length="73" mass="8393">MKNYVVIGEKWKRAIVFTSEYYADYYMTKNCPGVCCEKYSETDFNSTFGQRAHTVLEYGVNAYNAQALILIGD</sequence>
<reference evidence="1 3" key="1">
    <citation type="submission" date="2021-03" db="EMBL/GenBank/DDBJ databases">
        <title>Draft genome and methylome analysis of Thiotrix fructosivoruns ATCC 49748.</title>
        <authorList>
            <person name="Fomenkov A."/>
            <person name="Grabovich M.Y."/>
            <person name="Roberts R.J."/>
        </authorList>
    </citation>
    <scope>NUCLEOTIDE SEQUENCE [LARGE SCALE GENOMIC DNA]</scope>
    <source>
        <strain evidence="1 3">ATCC 49748</strain>
    </source>
</reference>
<keyword evidence="3" id="KW-1185">Reference proteome</keyword>
<accession>A0A8B0SJX4</accession>
<evidence type="ECO:0000313" key="1">
    <source>
        <dbReference type="EMBL" id="MBO0613260.1"/>
    </source>
</evidence>
<dbReference type="EMBL" id="CP072748">
    <property type="protein sequence ID" value="QTX11304.1"/>
    <property type="molecule type" value="Genomic_DNA"/>
</dbReference>
<dbReference type="EMBL" id="JAFMPM010000006">
    <property type="protein sequence ID" value="MBO0613260.1"/>
    <property type="molecule type" value="Genomic_DNA"/>
</dbReference>
<evidence type="ECO:0000313" key="2">
    <source>
        <dbReference type="EMBL" id="QTX11304.1"/>
    </source>
</evidence>
<dbReference type="AlphaFoldDB" id="A0A8B0SJX4"/>